<evidence type="ECO:0000313" key="10">
    <source>
        <dbReference type="EMBL" id="EPG72849.1"/>
    </source>
</evidence>
<proteinExistence type="inferred from homology"/>
<feature type="binding site" evidence="9">
    <location>
        <position position="218"/>
    </location>
    <ligand>
        <name>[4Fe-4S] cluster</name>
        <dbReference type="ChEBI" id="CHEBI:49883"/>
    </ligand>
</feature>
<keyword evidence="11" id="KW-1185">Reference proteome</keyword>
<accession>S3UWW5</accession>
<comment type="catalytic activity">
    <reaction evidence="9">
        <text>iminosuccinate + dihydroxyacetone phosphate = quinolinate + phosphate + 2 H2O + H(+)</text>
        <dbReference type="Rhea" id="RHEA:25888"/>
        <dbReference type="ChEBI" id="CHEBI:15377"/>
        <dbReference type="ChEBI" id="CHEBI:15378"/>
        <dbReference type="ChEBI" id="CHEBI:29959"/>
        <dbReference type="ChEBI" id="CHEBI:43474"/>
        <dbReference type="ChEBI" id="CHEBI:57642"/>
        <dbReference type="ChEBI" id="CHEBI:77875"/>
        <dbReference type="EC" id="2.5.1.72"/>
    </reaction>
</comment>
<feature type="binding site" evidence="9">
    <location>
        <position position="176"/>
    </location>
    <ligand>
        <name>iminosuccinate</name>
        <dbReference type="ChEBI" id="CHEBI:77875"/>
    </ligand>
</feature>
<name>S3UWW5_9LEPT</name>
<evidence type="ECO:0000256" key="4">
    <source>
        <dbReference type="ARBA" id="ARBA00022642"/>
    </source>
</evidence>
<dbReference type="HAMAP" id="MF_00568">
    <property type="entry name" value="NadA_type2"/>
    <property type="match status" value="1"/>
</dbReference>
<dbReference type="InterPro" id="IPR023066">
    <property type="entry name" value="Quinolinate_synth_type2"/>
</dbReference>
<feature type="binding site" evidence="9">
    <location>
        <begin position="244"/>
        <end position="246"/>
    </location>
    <ligand>
        <name>iminosuccinate</name>
        <dbReference type="ChEBI" id="CHEBI:77875"/>
    </ligand>
</feature>
<feature type="binding site" evidence="9">
    <location>
        <position position="304"/>
    </location>
    <ligand>
        <name>[4Fe-4S] cluster</name>
        <dbReference type="ChEBI" id="CHEBI:49883"/>
    </ligand>
</feature>
<feature type="binding site" evidence="9">
    <location>
        <position position="70"/>
    </location>
    <ligand>
        <name>iminosuccinate</name>
        <dbReference type="ChEBI" id="CHEBI:77875"/>
    </ligand>
</feature>
<dbReference type="PANTHER" id="PTHR30573:SF0">
    <property type="entry name" value="QUINOLINATE SYNTHASE, CHLOROPLASTIC"/>
    <property type="match status" value="1"/>
</dbReference>
<keyword evidence="4 9" id="KW-0662">Pyridine nucleotide biosynthesis</keyword>
<feature type="binding site" evidence="9">
    <location>
        <begin position="159"/>
        <end position="161"/>
    </location>
    <ligand>
        <name>iminosuccinate</name>
        <dbReference type="ChEBI" id="CHEBI:77875"/>
    </ligand>
</feature>
<comment type="subcellular location">
    <subcellularLocation>
        <location evidence="9">Cytoplasm</location>
    </subcellularLocation>
</comment>
<keyword evidence="5 9" id="KW-0808">Transferase</keyword>
<reference evidence="10" key="1">
    <citation type="submission" date="2013-04" db="EMBL/GenBank/DDBJ databases">
        <authorList>
            <person name="Harkins D.M."/>
            <person name="Durkin A.S."/>
            <person name="Selengut J.D."/>
            <person name="Sanka R."/>
            <person name="DePew J."/>
            <person name="Purushe J."/>
            <person name="Ahmed A."/>
            <person name="van der Linden H."/>
            <person name="Goris M.G.A."/>
            <person name="Hartskeerl R.A."/>
            <person name="Vinetz J.M."/>
            <person name="Sutton G.G."/>
            <person name="Nelson W.C."/>
            <person name="Fouts D.E."/>
        </authorList>
    </citation>
    <scope>NUCLEOTIDE SEQUENCE [LARGE SCALE GENOMIC DNA]</scope>
    <source>
        <strain evidence="10">BUT 6</strain>
    </source>
</reference>
<evidence type="ECO:0000256" key="5">
    <source>
        <dbReference type="ARBA" id="ARBA00022679"/>
    </source>
</evidence>
<keyword evidence="3 9" id="KW-0004">4Fe-4S</keyword>
<feature type="binding site" evidence="9">
    <location>
        <position position="261"/>
    </location>
    <ligand>
        <name>iminosuccinate</name>
        <dbReference type="ChEBI" id="CHEBI:77875"/>
    </ligand>
</feature>
<dbReference type="NCBIfam" id="NF006878">
    <property type="entry name" value="PRK09375.1-2"/>
    <property type="match status" value="1"/>
</dbReference>
<evidence type="ECO:0000256" key="8">
    <source>
        <dbReference type="ARBA" id="ARBA00023014"/>
    </source>
</evidence>
<feature type="binding site" evidence="9">
    <location>
        <position position="88"/>
    </location>
    <ligand>
        <name>iminosuccinate</name>
        <dbReference type="ChEBI" id="CHEBI:77875"/>
    </ligand>
</feature>
<protein>
    <recommendedName>
        <fullName evidence="2 9">Quinolinate synthase</fullName>
        <ecNumber evidence="2 9">2.5.1.72</ecNumber>
    </recommendedName>
</protein>
<evidence type="ECO:0000256" key="3">
    <source>
        <dbReference type="ARBA" id="ARBA00022485"/>
    </source>
</evidence>
<gene>
    <name evidence="9 10" type="primary">nadA</name>
    <name evidence="10" type="ORF">LEP1GSC058_2789</name>
</gene>
<dbReference type="InterPro" id="IPR036094">
    <property type="entry name" value="NadA_sf"/>
</dbReference>
<dbReference type="GO" id="GO:0051539">
    <property type="term" value="F:4 iron, 4 sulfur cluster binding"/>
    <property type="evidence" value="ECO:0007669"/>
    <property type="project" value="UniProtKB-KW"/>
</dbReference>
<comment type="cofactor">
    <cofactor evidence="9">
        <name>[4Fe-4S] cluster</name>
        <dbReference type="ChEBI" id="CHEBI:49883"/>
    </cofactor>
    <text evidence="9">Binds 1 [4Fe-4S] cluster per subunit.</text>
</comment>
<keyword evidence="7 9" id="KW-0408">Iron</keyword>
<dbReference type="AlphaFoldDB" id="S3UWW5"/>
<dbReference type="InterPro" id="IPR003473">
    <property type="entry name" value="NadA"/>
</dbReference>
<evidence type="ECO:0000256" key="1">
    <source>
        <dbReference type="ARBA" id="ARBA00005065"/>
    </source>
</evidence>
<comment type="similarity">
    <text evidence="9">Belongs to the quinolinate synthase family. Type 2 subfamily.</text>
</comment>
<evidence type="ECO:0000256" key="7">
    <source>
        <dbReference type="ARBA" id="ARBA00023004"/>
    </source>
</evidence>
<dbReference type="UniPathway" id="UPA00253">
    <property type="reaction ID" value="UER00327"/>
</dbReference>
<dbReference type="EC" id="2.5.1.72" evidence="2 9"/>
<dbReference type="NCBIfam" id="TIGR00550">
    <property type="entry name" value="nadA"/>
    <property type="match status" value="1"/>
</dbReference>
<dbReference type="GO" id="GO:0034628">
    <property type="term" value="P:'de novo' NAD+ biosynthetic process from L-aspartate"/>
    <property type="evidence" value="ECO:0007669"/>
    <property type="project" value="TreeGrafter"/>
</dbReference>
<comment type="caution">
    <text evidence="10">The sequence shown here is derived from an EMBL/GenBank/DDBJ whole genome shotgun (WGS) entry which is preliminary data.</text>
</comment>
<dbReference type="GO" id="GO:0005829">
    <property type="term" value="C:cytosol"/>
    <property type="evidence" value="ECO:0007669"/>
    <property type="project" value="TreeGrafter"/>
</dbReference>
<dbReference type="Pfam" id="PF02445">
    <property type="entry name" value="NadA"/>
    <property type="match status" value="1"/>
</dbReference>
<keyword evidence="9" id="KW-0963">Cytoplasm</keyword>
<dbReference type="NCBIfam" id="NF006879">
    <property type="entry name" value="PRK09375.1-4"/>
    <property type="match status" value="1"/>
</dbReference>
<dbReference type="GO" id="GO:0008987">
    <property type="term" value="F:quinolinate synthetase A activity"/>
    <property type="evidence" value="ECO:0007669"/>
    <property type="project" value="UniProtKB-UniRule"/>
</dbReference>
<evidence type="ECO:0000256" key="2">
    <source>
        <dbReference type="ARBA" id="ARBA00012669"/>
    </source>
</evidence>
<keyword evidence="6 9" id="KW-0479">Metal-binding</keyword>
<feature type="binding site" evidence="9">
    <location>
        <position position="133"/>
    </location>
    <ligand>
        <name>[4Fe-4S] cluster</name>
        <dbReference type="ChEBI" id="CHEBI:49883"/>
    </ligand>
</feature>
<comment type="function">
    <text evidence="9">Catalyzes the condensation of iminoaspartate with dihydroxyacetone phosphate to form quinolinate.</text>
</comment>
<dbReference type="EMBL" id="AKWZ02000010">
    <property type="protein sequence ID" value="EPG72849.1"/>
    <property type="molecule type" value="Genomic_DNA"/>
</dbReference>
<evidence type="ECO:0000256" key="9">
    <source>
        <dbReference type="HAMAP-Rule" id="MF_00568"/>
    </source>
</evidence>
<dbReference type="STRING" id="1193011.LEP1GSC058_2789"/>
<dbReference type="Proteomes" id="UP000014540">
    <property type="component" value="Unassembled WGS sequence"/>
</dbReference>
<dbReference type="PANTHER" id="PTHR30573">
    <property type="entry name" value="QUINOLINATE SYNTHETASE A"/>
    <property type="match status" value="1"/>
</dbReference>
<dbReference type="GO" id="GO:0046872">
    <property type="term" value="F:metal ion binding"/>
    <property type="evidence" value="ECO:0007669"/>
    <property type="project" value="UniProtKB-KW"/>
</dbReference>
<evidence type="ECO:0000256" key="6">
    <source>
        <dbReference type="ARBA" id="ARBA00022723"/>
    </source>
</evidence>
<keyword evidence="8 9" id="KW-0411">Iron-sulfur</keyword>
<comment type="pathway">
    <text evidence="1 9">Cofactor biosynthesis; NAD(+) biosynthesis; quinolinate from iminoaspartate: step 1/1.</text>
</comment>
<sequence>MKFLRVRKLIGSGQKYEGASQCPGGKMKTVDEIRKTLESTYMSHEIEEKLPLIQEINRLKREKNAVLLGHNYMTPDVFHGVSDIVGDSLYLSKAAAETNADIIVFNGVHFMAETAKLMSPDKKVLIADLKAGCSLAESITRDDVRRLKAAHPGVPVVTYVNCTADVKAETDICCTSANAAHIVNSLDSDTVIFLPDEYLAGNVRNQTKKNIISFPGRCMVHEMYTAEDILSVRRQWPGVTVISHPECNTDVVAVSDFAGSTSQMSKFIKDSGAKDVFLVTECSMGDNLRSEFPDRQFVSSCRTCPHMKRITLEKIRDSLLHERYEIKLDPEVIEKGRMAVQRMLELSYK</sequence>
<organism evidence="10 11">
    <name type="scientific">Leptospira fainei serovar Hurstbridge str. BUT 6</name>
    <dbReference type="NCBI Taxonomy" id="1193011"/>
    <lineage>
        <taxon>Bacteria</taxon>
        <taxon>Pseudomonadati</taxon>
        <taxon>Spirochaetota</taxon>
        <taxon>Spirochaetia</taxon>
        <taxon>Leptospirales</taxon>
        <taxon>Leptospiraceae</taxon>
        <taxon>Leptospira</taxon>
    </lineage>
</organism>
<dbReference type="SUPFAM" id="SSF142754">
    <property type="entry name" value="NadA-like"/>
    <property type="match status" value="1"/>
</dbReference>
<evidence type="ECO:0000313" key="11">
    <source>
        <dbReference type="Proteomes" id="UP000014540"/>
    </source>
</evidence>
<dbReference type="Gene3D" id="3.40.50.10800">
    <property type="entry name" value="NadA-like"/>
    <property type="match status" value="3"/>
</dbReference>